<dbReference type="STRING" id="1182544.W9WKD3"/>
<evidence type="ECO:0000259" key="1">
    <source>
        <dbReference type="PROSITE" id="PS50142"/>
    </source>
</evidence>
<dbReference type="CDD" id="cd00593">
    <property type="entry name" value="RIBOc"/>
    <property type="match status" value="1"/>
</dbReference>
<dbReference type="PROSITE" id="PS50142">
    <property type="entry name" value="RNASE_3_2"/>
    <property type="match status" value="1"/>
</dbReference>
<organism evidence="2 3">
    <name type="scientific">Cladophialophora yegresii CBS 114405</name>
    <dbReference type="NCBI Taxonomy" id="1182544"/>
    <lineage>
        <taxon>Eukaryota</taxon>
        <taxon>Fungi</taxon>
        <taxon>Dikarya</taxon>
        <taxon>Ascomycota</taxon>
        <taxon>Pezizomycotina</taxon>
        <taxon>Eurotiomycetes</taxon>
        <taxon>Chaetothyriomycetidae</taxon>
        <taxon>Chaetothyriales</taxon>
        <taxon>Herpotrichiellaceae</taxon>
        <taxon>Cladophialophora</taxon>
    </lineage>
</organism>
<evidence type="ECO:0000313" key="2">
    <source>
        <dbReference type="EMBL" id="EXJ58914.1"/>
    </source>
</evidence>
<protein>
    <recommendedName>
        <fullName evidence="1">RNase III domain-containing protein</fullName>
    </recommendedName>
</protein>
<keyword evidence="3" id="KW-1185">Reference proteome</keyword>
<dbReference type="GO" id="GO:0004525">
    <property type="term" value="F:ribonuclease III activity"/>
    <property type="evidence" value="ECO:0007669"/>
    <property type="project" value="InterPro"/>
</dbReference>
<dbReference type="InterPro" id="IPR000999">
    <property type="entry name" value="RNase_III_dom"/>
</dbReference>
<name>W9WKD3_9EURO</name>
<dbReference type="RefSeq" id="XP_007758537.1">
    <property type="nucleotide sequence ID" value="XM_007760347.1"/>
</dbReference>
<dbReference type="OrthoDB" id="67027at2759"/>
<gene>
    <name evidence="2" type="ORF">A1O7_06344</name>
</gene>
<dbReference type="SUPFAM" id="SSF69065">
    <property type="entry name" value="RNase III domain-like"/>
    <property type="match status" value="1"/>
</dbReference>
<dbReference type="GO" id="GO:0006396">
    <property type="term" value="P:RNA processing"/>
    <property type="evidence" value="ECO:0007669"/>
    <property type="project" value="InterPro"/>
</dbReference>
<sequence length="165" mass="18051">MARVLEEVTECESIIGYEFREKRHAIRALFAYTGACQYMDSIFGVKKNDGLAIYGDIVIQDHLCRQWLDLGLTKGMWEWTQIRQVASNTNLASIGRARGLDACVVLNPGTVNVTDSVMATTVEAIIGAVALDGGRAAAEQVIDRLNVTHELLTAVKSTTLLPSRP</sequence>
<reference evidence="2 3" key="1">
    <citation type="submission" date="2013-03" db="EMBL/GenBank/DDBJ databases">
        <title>The Genome Sequence of Cladophialophora yegresii CBS 114405.</title>
        <authorList>
            <consortium name="The Broad Institute Genomics Platform"/>
            <person name="Cuomo C."/>
            <person name="de Hoog S."/>
            <person name="Gorbushina A."/>
            <person name="Walker B."/>
            <person name="Young S.K."/>
            <person name="Zeng Q."/>
            <person name="Gargeya S."/>
            <person name="Fitzgerald M."/>
            <person name="Haas B."/>
            <person name="Abouelleil A."/>
            <person name="Allen A.W."/>
            <person name="Alvarado L."/>
            <person name="Arachchi H.M."/>
            <person name="Berlin A.M."/>
            <person name="Chapman S.B."/>
            <person name="Gainer-Dewar J."/>
            <person name="Goldberg J."/>
            <person name="Griggs A."/>
            <person name="Gujja S."/>
            <person name="Hansen M."/>
            <person name="Howarth C."/>
            <person name="Imamovic A."/>
            <person name="Ireland A."/>
            <person name="Larimer J."/>
            <person name="McCowan C."/>
            <person name="Murphy C."/>
            <person name="Pearson M."/>
            <person name="Poon T.W."/>
            <person name="Priest M."/>
            <person name="Roberts A."/>
            <person name="Saif S."/>
            <person name="Shea T."/>
            <person name="Sisk P."/>
            <person name="Sykes S."/>
            <person name="Wortman J."/>
            <person name="Nusbaum C."/>
            <person name="Birren B."/>
        </authorList>
    </citation>
    <scope>NUCLEOTIDE SEQUENCE [LARGE SCALE GENOMIC DNA]</scope>
    <source>
        <strain evidence="2 3">CBS 114405</strain>
    </source>
</reference>
<accession>W9WKD3</accession>
<dbReference type="GeneID" id="19180922"/>
<evidence type="ECO:0000313" key="3">
    <source>
        <dbReference type="Proteomes" id="UP000019473"/>
    </source>
</evidence>
<dbReference type="AlphaFoldDB" id="W9WKD3"/>
<dbReference type="Pfam" id="PF14622">
    <property type="entry name" value="Ribonucleas_3_3"/>
    <property type="match status" value="1"/>
</dbReference>
<dbReference type="EMBL" id="AMGW01000004">
    <property type="protein sequence ID" value="EXJ58914.1"/>
    <property type="molecule type" value="Genomic_DNA"/>
</dbReference>
<comment type="caution">
    <text evidence="2">The sequence shown here is derived from an EMBL/GenBank/DDBJ whole genome shotgun (WGS) entry which is preliminary data.</text>
</comment>
<dbReference type="InterPro" id="IPR036389">
    <property type="entry name" value="RNase_III_sf"/>
</dbReference>
<dbReference type="HOGENOM" id="CLU_000907_3_0_1"/>
<feature type="domain" description="RNase III" evidence="1">
    <location>
        <begin position="85"/>
        <end position="134"/>
    </location>
</feature>
<dbReference type="VEuPathDB" id="FungiDB:A1O7_06344"/>
<dbReference type="Gene3D" id="1.10.1520.10">
    <property type="entry name" value="Ribonuclease III domain"/>
    <property type="match status" value="1"/>
</dbReference>
<proteinExistence type="predicted"/>
<dbReference type="Proteomes" id="UP000019473">
    <property type="component" value="Unassembled WGS sequence"/>
</dbReference>